<comment type="caution">
    <text evidence="1">The sequence shown here is derived from an EMBL/GenBank/DDBJ whole genome shotgun (WGS) entry which is preliminary data.</text>
</comment>
<feature type="non-terminal residue" evidence="1">
    <location>
        <position position="1"/>
    </location>
</feature>
<dbReference type="InterPro" id="IPR027417">
    <property type="entry name" value="P-loop_NTPase"/>
</dbReference>
<proteinExistence type="predicted"/>
<dbReference type="Gene3D" id="3.40.50.300">
    <property type="entry name" value="P-loop containing nucleotide triphosphate hydrolases"/>
    <property type="match status" value="1"/>
</dbReference>
<name>X1BXH0_9ZZZZ</name>
<dbReference type="EMBL" id="BART01012092">
    <property type="protein sequence ID" value="GAG76861.1"/>
    <property type="molecule type" value="Genomic_DNA"/>
</dbReference>
<organism evidence="1">
    <name type="scientific">marine sediment metagenome</name>
    <dbReference type="NCBI Taxonomy" id="412755"/>
    <lineage>
        <taxon>unclassified sequences</taxon>
        <taxon>metagenomes</taxon>
        <taxon>ecological metagenomes</taxon>
    </lineage>
</organism>
<accession>X1BXH0</accession>
<reference evidence="1" key="1">
    <citation type="journal article" date="2014" name="Front. Microbiol.">
        <title>High frequency of phylogenetically diverse reductive dehalogenase-homologous genes in deep subseafloor sedimentary metagenomes.</title>
        <authorList>
            <person name="Kawai M."/>
            <person name="Futagami T."/>
            <person name="Toyoda A."/>
            <person name="Takaki Y."/>
            <person name="Nishi S."/>
            <person name="Hori S."/>
            <person name="Arai W."/>
            <person name="Tsubouchi T."/>
            <person name="Morono Y."/>
            <person name="Uchiyama I."/>
            <person name="Ito T."/>
            <person name="Fujiyama A."/>
            <person name="Inagaki F."/>
            <person name="Takami H."/>
        </authorList>
    </citation>
    <scope>NUCLEOTIDE SEQUENCE</scope>
    <source>
        <strain evidence="1">Expedition CK06-06</strain>
    </source>
</reference>
<sequence>EEHIKIKLTKDRLEVIKNSPEYKESELKLGSLEFTIHATKGEISDSEKNIIRLQSDIKSTLKNINKQNQSDIKIKEIESRVNIAVMDIIEWDEIEKTFSPKGLPAMELSLIAPIVERKANDILAIYNPRFKLEVITQDYDSTGKRLIEKFKILVHDIKSPDVKNLPIISGSQAVWVTRSLREALSSVASAKSGRSWMYGIEDETDGSIDRFDVPLFYEMIEKSMDQNKKIICVSHSSEAREYISSQFDITTFFKDYE</sequence>
<evidence type="ECO:0000313" key="1">
    <source>
        <dbReference type="EMBL" id="GAG76861.1"/>
    </source>
</evidence>
<gene>
    <name evidence="1" type="ORF">S01H4_25419</name>
</gene>
<dbReference type="AlphaFoldDB" id="X1BXH0"/>
<protein>
    <submittedName>
        <fullName evidence="1">Uncharacterized protein</fullName>
    </submittedName>
</protein>